<name>X1RX95_9ZZZZ</name>
<feature type="non-terminal residue" evidence="1">
    <location>
        <position position="1"/>
    </location>
</feature>
<proteinExistence type="predicted"/>
<dbReference type="EMBL" id="BARV01043971">
    <property type="protein sequence ID" value="GAI67815.1"/>
    <property type="molecule type" value="Genomic_DNA"/>
</dbReference>
<reference evidence="1" key="1">
    <citation type="journal article" date="2014" name="Front. Microbiol.">
        <title>High frequency of phylogenetically diverse reductive dehalogenase-homologous genes in deep subseafloor sedimentary metagenomes.</title>
        <authorList>
            <person name="Kawai M."/>
            <person name="Futagami T."/>
            <person name="Toyoda A."/>
            <person name="Takaki Y."/>
            <person name="Nishi S."/>
            <person name="Hori S."/>
            <person name="Arai W."/>
            <person name="Tsubouchi T."/>
            <person name="Morono Y."/>
            <person name="Uchiyama I."/>
            <person name="Ito T."/>
            <person name="Fujiyama A."/>
            <person name="Inagaki F."/>
            <person name="Takami H."/>
        </authorList>
    </citation>
    <scope>NUCLEOTIDE SEQUENCE</scope>
    <source>
        <strain evidence="1">Expedition CK06-06</strain>
    </source>
</reference>
<dbReference type="SUPFAM" id="SSF53335">
    <property type="entry name" value="S-adenosyl-L-methionine-dependent methyltransferases"/>
    <property type="match status" value="1"/>
</dbReference>
<dbReference type="InterPro" id="IPR029063">
    <property type="entry name" value="SAM-dependent_MTases_sf"/>
</dbReference>
<evidence type="ECO:0008006" key="2">
    <source>
        <dbReference type="Google" id="ProtNLM"/>
    </source>
</evidence>
<feature type="non-terminal residue" evidence="1">
    <location>
        <position position="97"/>
    </location>
</feature>
<gene>
    <name evidence="1" type="ORF">S06H3_65350</name>
</gene>
<protein>
    <recommendedName>
        <fullName evidence="2">Class I SAM-dependent methyltransferase</fullName>
    </recommendedName>
</protein>
<organism evidence="1">
    <name type="scientific">marine sediment metagenome</name>
    <dbReference type="NCBI Taxonomy" id="412755"/>
    <lineage>
        <taxon>unclassified sequences</taxon>
        <taxon>metagenomes</taxon>
        <taxon>ecological metagenomes</taxon>
    </lineage>
</organism>
<evidence type="ECO:0000313" key="1">
    <source>
        <dbReference type="EMBL" id="GAI67815.1"/>
    </source>
</evidence>
<dbReference type="AlphaFoldDB" id="X1RX95"/>
<comment type="caution">
    <text evidence="1">The sequence shown here is derived from an EMBL/GenBank/DDBJ whole genome shotgun (WGS) entry which is preliminary data.</text>
</comment>
<accession>X1RX95</accession>
<sequence>EKPFDLYLANYGTLSHNQDEQTVEFLAKIAKQSTEGAIIVIDWLGRYSYEWQTLWTRDLEKNQWMDYVISYIYAEGEREKQELDSFPLRIMGRSEVY</sequence>